<feature type="transmembrane region" description="Helical" evidence="2">
    <location>
        <begin position="443"/>
        <end position="467"/>
    </location>
</feature>
<dbReference type="Pfam" id="PF13370">
    <property type="entry name" value="Fer4_13"/>
    <property type="match status" value="1"/>
</dbReference>
<keyword evidence="2" id="KW-0472">Membrane</keyword>
<gene>
    <name evidence="4" type="ORF">TIFTF001_021667</name>
</gene>
<dbReference type="SUPFAM" id="SSF54862">
    <property type="entry name" value="4Fe-4S ferredoxins"/>
    <property type="match status" value="1"/>
</dbReference>
<evidence type="ECO:0000313" key="4">
    <source>
        <dbReference type="EMBL" id="GMN52523.1"/>
    </source>
</evidence>
<reference evidence="4" key="1">
    <citation type="submission" date="2023-07" db="EMBL/GenBank/DDBJ databases">
        <title>draft genome sequence of fig (Ficus carica).</title>
        <authorList>
            <person name="Takahashi T."/>
            <person name="Nishimura K."/>
        </authorList>
    </citation>
    <scope>NUCLEOTIDE SEQUENCE</scope>
</reference>
<dbReference type="Proteomes" id="UP001187192">
    <property type="component" value="Unassembled WGS sequence"/>
</dbReference>
<sequence length="470" mass="51658">MPAPCLPLYTPTASTWITKINPNSLASHGKCKTNRIGKSFPCRARASSSSSITDFDLYDLLGIHSTSDQSQIKTAYRSLQKRCHPDIAGPTGHDMAIILNEAYAVLSDPSNRLAYDKILVKEQAKTAELRGYTGKPIYSVWFGSQSEERAVFVDEVKCVGCLKCALSAEKTFAIESVYGRARVVAQWADPEHKIQEAIGTCPVDCISIVERSNLAALEFLMSKQPRGNVRVGMGNAAGARVSNIFTDVKKFQTRYQEAREKASSRYSKEKDLQRTARMSAIQAIRSISNWLYWQTPSSGGASVTSNHYLIKTAHKSSDPDIGKLRDAAAARKKLGRQTPSKNYLHHEDYWIPLAHALPAPSSQNNLYSRTISKDSPAKESKQNNDKDQTVPENDESNPIRMVIPLGIAMIAASIVRFHGGGAVGKLDEHIGGSFALQIVNSSWLPVILTGIMWYAIGILAAEFVAAVRRN</sequence>
<dbReference type="SUPFAM" id="SSF46565">
    <property type="entry name" value="Chaperone J-domain"/>
    <property type="match status" value="1"/>
</dbReference>
<evidence type="ECO:0000313" key="5">
    <source>
        <dbReference type="Proteomes" id="UP001187192"/>
    </source>
</evidence>
<evidence type="ECO:0000259" key="3">
    <source>
        <dbReference type="PROSITE" id="PS50076"/>
    </source>
</evidence>
<dbReference type="Gene3D" id="1.10.287.110">
    <property type="entry name" value="DnaJ domain"/>
    <property type="match status" value="1"/>
</dbReference>
<dbReference type="PROSITE" id="PS50076">
    <property type="entry name" value="DNAJ_2"/>
    <property type="match status" value="1"/>
</dbReference>
<organism evidence="4 5">
    <name type="scientific">Ficus carica</name>
    <name type="common">Common fig</name>
    <dbReference type="NCBI Taxonomy" id="3494"/>
    <lineage>
        <taxon>Eukaryota</taxon>
        <taxon>Viridiplantae</taxon>
        <taxon>Streptophyta</taxon>
        <taxon>Embryophyta</taxon>
        <taxon>Tracheophyta</taxon>
        <taxon>Spermatophyta</taxon>
        <taxon>Magnoliopsida</taxon>
        <taxon>eudicotyledons</taxon>
        <taxon>Gunneridae</taxon>
        <taxon>Pentapetalae</taxon>
        <taxon>rosids</taxon>
        <taxon>fabids</taxon>
        <taxon>Rosales</taxon>
        <taxon>Moraceae</taxon>
        <taxon>Ficeae</taxon>
        <taxon>Ficus</taxon>
    </lineage>
</organism>
<protein>
    <recommendedName>
        <fullName evidence="3">J domain-containing protein</fullName>
    </recommendedName>
</protein>
<dbReference type="PANTHER" id="PTHR45295">
    <property type="entry name" value="CHAPERONE PROTEIN DNAJ C76, CHLOROPLASTIC"/>
    <property type="match status" value="1"/>
</dbReference>
<proteinExistence type="predicted"/>
<name>A0AA88DAZ2_FICCA</name>
<dbReference type="AlphaFoldDB" id="A0AA88DAZ2"/>
<keyword evidence="2" id="KW-1133">Transmembrane helix</keyword>
<dbReference type="PANTHER" id="PTHR45295:SF1">
    <property type="entry name" value="CHAPERONE PROTEIN DNAJ C76, CHLOROPLASTIC"/>
    <property type="match status" value="1"/>
</dbReference>
<evidence type="ECO:0000256" key="2">
    <source>
        <dbReference type="SAM" id="Phobius"/>
    </source>
</evidence>
<feature type="region of interest" description="Disordered" evidence="1">
    <location>
        <begin position="365"/>
        <end position="396"/>
    </location>
</feature>
<dbReference type="InterPro" id="IPR001623">
    <property type="entry name" value="DnaJ_domain"/>
</dbReference>
<comment type="caution">
    <text evidence="4">The sequence shown here is derived from an EMBL/GenBank/DDBJ whole genome shotgun (WGS) entry which is preliminary data.</text>
</comment>
<accession>A0AA88DAZ2</accession>
<feature type="domain" description="J" evidence="3">
    <location>
        <begin position="56"/>
        <end position="119"/>
    </location>
</feature>
<dbReference type="SMART" id="SM00271">
    <property type="entry name" value="DnaJ"/>
    <property type="match status" value="1"/>
</dbReference>
<dbReference type="InterPro" id="IPR036869">
    <property type="entry name" value="J_dom_sf"/>
</dbReference>
<evidence type="ECO:0000256" key="1">
    <source>
        <dbReference type="SAM" id="MobiDB-lite"/>
    </source>
</evidence>
<dbReference type="Pfam" id="PF00226">
    <property type="entry name" value="DnaJ"/>
    <property type="match status" value="1"/>
</dbReference>
<dbReference type="Gene3D" id="3.30.70.20">
    <property type="match status" value="1"/>
</dbReference>
<dbReference type="CDD" id="cd06257">
    <property type="entry name" value="DnaJ"/>
    <property type="match status" value="1"/>
</dbReference>
<dbReference type="EMBL" id="BTGU01000042">
    <property type="protein sequence ID" value="GMN52523.1"/>
    <property type="molecule type" value="Genomic_DNA"/>
</dbReference>
<keyword evidence="5" id="KW-1185">Reference proteome</keyword>
<keyword evidence="2" id="KW-0812">Transmembrane</keyword>
<feature type="compositionally biased region" description="Basic and acidic residues" evidence="1">
    <location>
        <begin position="371"/>
        <end position="389"/>
    </location>
</feature>